<keyword evidence="2" id="KW-1133">Transmembrane helix</keyword>
<keyword evidence="2" id="KW-0812">Transmembrane</keyword>
<name>A0AAD1W6X0_PELCU</name>
<evidence type="ECO:0000256" key="2">
    <source>
        <dbReference type="SAM" id="Phobius"/>
    </source>
</evidence>
<dbReference type="EMBL" id="OW240915">
    <property type="protein sequence ID" value="CAH2285782.1"/>
    <property type="molecule type" value="Genomic_DNA"/>
</dbReference>
<feature type="transmembrane region" description="Helical" evidence="2">
    <location>
        <begin position="6"/>
        <end position="23"/>
    </location>
</feature>
<dbReference type="Proteomes" id="UP001295444">
    <property type="component" value="Chromosome 04"/>
</dbReference>
<evidence type="ECO:0000256" key="1">
    <source>
        <dbReference type="SAM" id="MobiDB-lite"/>
    </source>
</evidence>
<sequence>MATGLRYTIYILLSIFLLWNSFFREITNHRDQSGGGSPQEHHKTEGKGNLQNIDGEIDLQYL</sequence>
<organism evidence="3 4">
    <name type="scientific">Pelobates cultripes</name>
    <name type="common">Western spadefoot toad</name>
    <dbReference type="NCBI Taxonomy" id="61616"/>
    <lineage>
        <taxon>Eukaryota</taxon>
        <taxon>Metazoa</taxon>
        <taxon>Chordata</taxon>
        <taxon>Craniata</taxon>
        <taxon>Vertebrata</taxon>
        <taxon>Euteleostomi</taxon>
        <taxon>Amphibia</taxon>
        <taxon>Batrachia</taxon>
        <taxon>Anura</taxon>
        <taxon>Pelobatoidea</taxon>
        <taxon>Pelobatidae</taxon>
        <taxon>Pelobates</taxon>
    </lineage>
</organism>
<reference evidence="3" key="1">
    <citation type="submission" date="2022-03" db="EMBL/GenBank/DDBJ databases">
        <authorList>
            <person name="Alioto T."/>
            <person name="Alioto T."/>
            <person name="Gomez Garrido J."/>
        </authorList>
    </citation>
    <scope>NUCLEOTIDE SEQUENCE</scope>
</reference>
<evidence type="ECO:0000313" key="4">
    <source>
        <dbReference type="Proteomes" id="UP001295444"/>
    </source>
</evidence>
<keyword evidence="4" id="KW-1185">Reference proteome</keyword>
<feature type="region of interest" description="Disordered" evidence="1">
    <location>
        <begin position="30"/>
        <end position="54"/>
    </location>
</feature>
<keyword evidence="2" id="KW-0472">Membrane</keyword>
<gene>
    <name evidence="3" type="ORF">PECUL_23A057848</name>
</gene>
<evidence type="ECO:0000313" key="3">
    <source>
        <dbReference type="EMBL" id="CAH2285782.1"/>
    </source>
</evidence>
<protein>
    <submittedName>
        <fullName evidence="3">Uncharacterized protein</fullName>
    </submittedName>
</protein>
<accession>A0AAD1W6X0</accession>
<proteinExistence type="predicted"/>
<feature type="non-terminal residue" evidence="3">
    <location>
        <position position="62"/>
    </location>
</feature>
<dbReference type="AlphaFoldDB" id="A0AAD1W6X0"/>